<keyword evidence="5" id="KW-0560">Oxidoreductase</keyword>
<dbReference type="InterPro" id="IPR044861">
    <property type="entry name" value="IPNS-like_FE2OG_OXY"/>
</dbReference>
<dbReference type="EMBL" id="CP144695">
    <property type="protein sequence ID" value="WVZ08597.1"/>
    <property type="molecule type" value="Genomic_DNA"/>
</dbReference>
<dbReference type="Pfam" id="PF03171">
    <property type="entry name" value="2OG-FeII_Oxy"/>
    <property type="match status" value="1"/>
</dbReference>
<dbReference type="Proteomes" id="UP001374535">
    <property type="component" value="Chromosome 6"/>
</dbReference>
<keyword evidence="8" id="KW-1185">Reference proteome</keyword>
<feature type="domain" description="Fe2OG dioxygenase" evidence="6">
    <location>
        <begin position="176"/>
        <end position="275"/>
    </location>
</feature>
<evidence type="ECO:0000256" key="3">
    <source>
        <dbReference type="ARBA" id="ARBA00022896"/>
    </source>
</evidence>
<dbReference type="InterPro" id="IPR026992">
    <property type="entry name" value="DIOX_N"/>
</dbReference>
<evidence type="ECO:0000313" key="8">
    <source>
        <dbReference type="Proteomes" id="UP001374535"/>
    </source>
</evidence>
<name>A0AAQ3RW97_VIGMU</name>
<dbReference type="GO" id="GO:0046872">
    <property type="term" value="F:metal ion binding"/>
    <property type="evidence" value="ECO:0007669"/>
    <property type="project" value="UniProtKB-KW"/>
</dbReference>
<evidence type="ECO:0000256" key="4">
    <source>
        <dbReference type="ARBA" id="ARBA00023004"/>
    </source>
</evidence>
<evidence type="ECO:0000259" key="6">
    <source>
        <dbReference type="PROSITE" id="PS51471"/>
    </source>
</evidence>
<evidence type="ECO:0000256" key="5">
    <source>
        <dbReference type="RuleBase" id="RU003682"/>
    </source>
</evidence>
<dbReference type="InterPro" id="IPR050295">
    <property type="entry name" value="Plant_2OG-oxidoreductases"/>
</dbReference>
<dbReference type="PANTHER" id="PTHR47991">
    <property type="entry name" value="OXOGLUTARATE/IRON-DEPENDENT DIOXYGENASE"/>
    <property type="match status" value="1"/>
</dbReference>
<protein>
    <recommendedName>
        <fullName evidence="6">Fe2OG dioxygenase domain-containing protein</fullName>
    </recommendedName>
</protein>
<evidence type="ECO:0000256" key="1">
    <source>
        <dbReference type="ARBA" id="ARBA00008056"/>
    </source>
</evidence>
<dbReference type="GO" id="GO:0031418">
    <property type="term" value="F:L-ascorbic acid binding"/>
    <property type="evidence" value="ECO:0007669"/>
    <property type="project" value="UniProtKB-KW"/>
</dbReference>
<dbReference type="PROSITE" id="PS51471">
    <property type="entry name" value="FE2OG_OXY"/>
    <property type="match status" value="1"/>
</dbReference>
<gene>
    <name evidence="7" type="ORF">V8G54_021943</name>
</gene>
<organism evidence="7 8">
    <name type="scientific">Vigna mungo</name>
    <name type="common">Black gram</name>
    <name type="synonym">Phaseolus mungo</name>
    <dbReference type="NCBI Taxonomy" id="3915"/>
    <lineage>
        <taxon>Eukaryota</taxon>
        <taxon>Viridiplantae</taxon>
        <taxon>Streptophyta</taxon>
        <taxon>Embryophyta</taxon>
        <taxon>Tracheophyta</taxon>
        <taxon>Spermatophyta</taxon>
        <taxon>Magnoliopsida</taxon>
        <taxon>eudicotyledons</taxon>
        <taxon>Gunneridae</taxon>
        <taxon>Pentapetalae</taxon>
        <taxon>rosids</taxon>
        <taxon>fabids</taxon>
        <taxon>Fabales</taxon>
        <taxon>Fabaceae</taxon>
        <taxon>Papilionoideae</taxon>
        <taxon>50 kb inversion clade</taxon>
        <taxon>NPAAA clade</taxon>
        <taxon>indigoferoid/millettioid clade</taxon>
        <taxon>Phaseoleae</taxon>
        <taxon>Vigna</taxon>
    </lineage>
</organism>
<evidence type="ECO:0000256" key="2">
    <source>
        <dbReference type="ARBA" id="ARBA00022723"/>
    </source>
</evidence>
<dbReference type="SUPFAM" id="SSF51197">
    <property type="entry name" value="Clavaminate synthase-like"/>
    <property type="match status" value="1"/>
</dbReference>
<keyword evidence="2 5" id="KW-0479">Metal-binding</keyword>
<dbReference type="GO" id="GO:0016491">
    <property type="term" value="F:oxidoreductase activity"/>
    <property type="evidence" value="ECO:0007669"/>
    <property type="project" value="UniProtKB-KW"/>
</dbReference>
<keyword evidence="3" id="KW-0847">Vitamin C</keyword>
<accession>A0AAQ3RW97</accession>
<reference evidence="7 8" key="1">
    <citation type="journal article" date="2023" name="Life. Sci Alliance">
        <title>Evolutionary insights into 3D genome organization and epigenetic landscape of Vigna mungo.</title>
        <authorList>
            <person name="Junaid A."/>
            <person name="Singh B."/>
            <person name="Bhatia S."/>
        </authorList>
    </citation>
    <scope>NUCLEOTIDE SEQUENCE [LARGE SCALE GENOMIC DNA]</scope>
    <source>
        <strain evidence="7">Urdbean</strain>
    </source>
</reference>
<keyword evidence="4 5" id="KW-0408">Iron</keyword>
<dbReference type="AlphaFoldDB" id="A0AAQ3RW97"/>
<dbReference type="InterPro" id="IPR005123">
    <property type="entry name" value="Oxoglu/Fe-dep_dioxygenase_dom"/>
</dbReference>
<evidence type="ECO:0000313" key="7">
    <source>
        <dbReference type="EMBL" id="WVZ08597.1"/>
    </source>
</evidence>
<proteinExistence type="inferred from homology"/>
<dbReference type="InterPro" id="IPR027443">
    <property type="entry name" value="IPNS-like_sf"/>
</dbReference>
<comment type="similarity">
    <text evidence="1 5">Belongs to the iron/ascorbate-dependent oxidoreductase family.</text>
</comment>
<dbReference type="Gene3D" id="2.60.120.330">
    <property type="entry name" value="B-lactam Antibiotic, Isopenicillin N Synthase, Chain"/>
    <property type="match status" value="1"/>
</dbReference>
<dbReference type="Pfam" id="PF14226">
    <property type="entry name" value="DIOX_N"/>
    <property type="match status" value="1"/>
</dbReference>
<sequence>MLDFYHPCHLIISFNPSPTIDLGQIDSPLKVVRGKCREKLKKVAEKWGVMNLMNHGIPEELLNRLRKAGETFFSLPIEEKEKYANDQASGKIEGYGSKLANNAMANWSGKIISSTLFILKTNATSPSGQPNLLITREHSSSSQLRRLATKILEALSIGLGLEGGILEKEMGGMEELLLQLKINYYPICPQLELALGVETHTDISSLTFLLYNMVSGLQLFYKGKWVTAKCVPNSIFMHIGDTIEILSNRRYKSILHRGLVNKEKEKIILQSRRLEVQVRQRCSGKGDGWWGCHGCRMKKLAFDEGREFTTKVEGTVVGDNGGGSAWVFIWRRVEGDAEVAGAVGLNLTAGAEFWPDSPTRLACRLPGLASWVGSGYCVENTPAGLDPDDEHVLSSKVESTHESCAKPD</sequence>